<evidence type="ECO:0000313" key="3">
    <source>
        <dbReference type="Proteomes" id="UP000463939"/>
    </source>
</evidence>
<keyword evidence="1" id="KW-1133">Transmembrane helix</keyword>
<evidence type="ECO:0000313" key="2">
    <source>
        <dbReference type="EMBL" id="BBP02573.1"/>
    </source>
</evidence>
<keyword evidence="2" id="KW-0614">Plasmid</keyword>
<proteinExistence type="predicted"/>
<feature type="transmembrane region" description="Helical" evidence="1">
    <location>
        <begin position="33"/>
        <end position="51"/>
    </location>
</feature>
<name>A0A809SB97_9PROT</name>
<dbReference type="KEGG" id="sniv:SFSGTM_32810"/>
<geneLocation type="plasmid" evidence="3">
    <name>sgtm_pl2 dna</name>
</geneLocation>
<sequence>MGHYGIVHMITSALIHSAIYGAMYHVFKGLTAVEAVSLGVVIIGFAWFFYAKMNNKK</sequence>
<organism evidence="2 3">
    <name type="scientific">Sulfuriferula nivalis</name>
    <dbReference type="NCBI Taxonomy" id="2675298"/>
    <lineage>
        <taxon>Bacteria</taxon>
        <taxon>Pseudomonadati</taxon>
        <taxon>Pseudomonadota</taxon>
        <taxon>Betaproteobacteria</taxon>
        <taxon>Nitrosomonadales</taxon>
        <taxon>Sulfuricellaceae</taxon>
        <taxon>Sulfuriferula</taxon>
    </lineage>
</organism>
<protein>
    <submittedName>
        <fullName evidence="2">Uncharacterized protein</fullName>
    </submittedName>
</protein>
<accession>A0A809SB97</accession>
<keyword evidence="1" id="KW-0812">Transmembrane</keyword>
<dbReference type="AlphaFoldDB" id="A0A809SB97"/>
<feature type="transmembrane region" description="Helical" evidence="1">
    <location>
        <begin position="7"/>
        <end position="27"/>
    </location>
</feature>
<dbReference type="EMBL" id="AP021883">
    <property type="protein sequence ID" value="BBP02573.1"/>
    <property type="molecule type" value="Genomic_DNA"/>
</dbReference>
<reference evidence="3" key="1">
    <citation type="submission" date="2019-11" db="EMBL/GenBank/DDBJ databases">
        <title>Isolation and characterization of a novel species in the genus Sulfuriferula.</title>
        <authorList>
            <person name="Mochizuki J."/>
            <person name="Kojima H."/>
            <person name="Fukui M."/>
        </authorList>
    </citation>
    <scope>NUCLEOTIDE SEQUENCE [LARGE SCALE GENOMIC DNA]</scope>
    <source>
        <strain evidence="3">SGTM</strain>
        <plasmid evidence="3">sgtm_pl2 dna</plasmid>
    </source>
</reference>
<keyword evidence="3" id="KW-1185">Reference proteome</keyword>
<gene>
    <name evidence="2" type="ORF">SFSGTM_32810</name>
</gene>
<evidence type="ECO:0000256" key="1">
    <source>
        <dbReference type="SAM" id="Phobius"/>
    </source>
</evidence>
<keyword evidence="1" id="KW-0472">Membrane</keyword>
<dbReference type="Proteomes" id="UP000463939">
    <property type="component" value="Plasmid SGTM_pl2"/>
</dbReference>